<evidence type="ECO:0000313" key="2">
    <source>
        <dbReference type="Proteomes" id="UP000023772"/>
    </source>
</evidence>
<protein>
    <submittedName>
        <fullName evidence="1">Uncharacterized protein</fullName>
    </submittedName>
</protein>
<accession>A0ABM5QDT1</accession>
<evidence type="ECO:0000313" key="1">
    <source>
        <dbReference type="EMBL" id="AHW61794.1"/>
    </source>
</evidence>
<keyword evidence="2" id="KW-1185">Reference proteome</keyword>
<sequence>MYSLLFPAHENNSLVGFSGKMQLFHFGPICIKPFACVFITLKTTIANLQALVSNITIQFVTS</sequence>
<gene>
    <name evidence="1" type="ORF">FH5T_08465</name>
</gene>
<name>A0ABM5QDT1_9BACT</name>
<dbReference type="Proteomes" id="UP000023772">
    <property type="component" value="Chromosome"/>
</dbReference>
<organism evidence="1 2">
    <name type="scientific">Draconibacterium orientale</name>
    <dbReference type="NCBI Taxonomy" id="1168034"/>
    <lineage>
        <taxon>Bacteria</taxon>
        <taxon>Pseudomonadati</taxon>
        <taxon>Bacteroidota</taxon>
        <taxon>Bacteroidia</taxon>
        <taxon>Marinilabiliales</taxon>
        <taxon>Prolixibacteraceae</taxon>
        <taxon>Draconibacterium</taxon>
    </lineage>
</organism>
<reference evidence="1 2" key="1">
    <citation type="submission" date="2014-03" db="EMBL/GenBank/DDBJ databases">
        <title>Complete genome sequence of a deeply braunched marine Bacteroidia bacterium Draconibacterium orientale type strain FH5T.</title>
        <authorList>
            <person name="Li X."/>
            <person name="Wang X."/>
            <person name="Xie Z."/>
            <person name="Du Z."/>
            <person name="Chen G."/>
        </authorList>
    </citation>
    <scope>NUCLEOTIDE SEQUENCE [LARGE SCALE GENOMIC DNA]</scope>
    <source>
        <strain evidence="1 2">FH5</strain>
    </source>
</reference>
<dbReference type="EMBL" id="CP007451">
    <property type="protein sequence ID" value="AHW61794.1"/>
    <property type="molecule type" value="Genomic_DNA"/>
</dbReference>
<proteinExistence type="predicted"/>